<dbReference type="CDD" id="cd11648">
    <property type="entry name" value="RsmI"/>
    <property type="match status" value="1"/>
</dbReference>
<evidence type="ECO:0000256" key="1">
    <source>
        <dbReference type="ARBA" id="ARBA00022490"/>
    </source>
</evidence>
<accession>A0A645ATN0</accession>
<evidence type="ECO:0000313" key="7">
    <source>
        <dbReference type="EMBL" id="MPM56118.1"/>
    </source>
</evidence>
<dbReference type="PANTHER" id="PTHR46111">
    <property type="entry name" value="RIBOSOMAL RNA SMALL SUBUNIT METHYLTRANSFERASE I"/>
    <property type="match status" value="1"/>
</dbReference>
<reference evidence="7" key="1">
    <citation type="submission" date="2019-08" db="EMBL/GenBank/DDBJ databases">
        <authorList>
            <person name="Kucharzyk K."/>
            <person name="Murdoch R.W."/>
            <person name="Higgins S."/>
            <person name="Loffler F."/>
        </authorList>
    </citation>
    <scope>NUCLEOTIDE SEQUENCE</scope>
</reference>
<dbReference type="NCBIfam" id="TIGR00096">
    <property type="entry name" value="16S rRNA (cytidine(1402)-2'-O)-methyltransferase"/>
    <property type="match status" value="1"/>
</dbReference>
<dbReference type="InterPro" id="IPR014776">
    <property type="entry name" value="4pyrrole_Mease_sub2"/>
</dbReference>
<dbReference type="InterPro" id="IPR000878">
    <property type="entry name" value="4pyrrol_Mease"/>
</dbReference>
<evidence type="ECO:0000259" key="6">
    <source>
        <dbReference type="Pfam" id="PF00590"/>
    </source>
</evidence>
<dbReference type="HAMAP" id="MF_01877">
    <property type="entry name" value="16SrRNA_methyltr_I"/>
    <property type="match status" value="1"/>
</dbReference>
<dbReference type="Pfam" id="PF00590">
    <property type="entry name" value="TP_methylase"/>
    <property type="match status" value="1"/>
</dbReference>
<proteinExistence type="inferred from homology"/>
<gene>
    <name evidence="7" type="primary">rsmI_40</name>
    <name evidence="7" type="ORF">SDC9_102917</name>
</gene>
<organism evidence="7">
    <name type="scientific">bioreactor metagenome</name>
    <dbReference type="NCBI Taxonomy" id="1076179"/>
    <lineage>
        <taxon>unclassified sequences</taxon>
        <taxon>metagenomes</taxon>
        <taxon>ecological metagenomes</taxon>
    </lineage>
</organism>
<dbReference type="SUPFAM" id="SSF53790">
    <property type="entry name" value="Tetrapyrrole methylase"/>
    <property type="match status" value="1"/>
</dbReference>
<dbReference type="EMBL" id="VSSQ01015591">
    <property type="protein sequence ID" value="MPM56118.1"/>
    <property type="molecule type" value="Genomic_DNA"/>
</dbReference>
<keyword evidence="4 7" id="KW-0808">Transferase</keyword>
<evidence type="ECO:0000256" key="4">
    <source>
        <dbReference type="ARBA" id="ARBA00022679"/>
    </source>
</evidence>
<dbReference type="GO" id="GO:0032259">
    <property type="term" value="P:methylation"/>
    <property type="evidence" value="ECO:0007669"/>
    <property type="project" value="UniProtKB-KW"/>
</dbReference>
<dbReference type="Gene3D" id="3.30.950.10">
    <property type="entry name" value="Methyltransferase, Cobalt-precorrin-4 Transmethylase, Domain 2"/>
    <property type="match status" value="1"/>
</dbReference>
<name>A0A645ATN0_9ZZZZ</name>
<keyword evidence="2" id="KW-0698">rRNA processing</keyword>
<evidence type="ECO:0000256" key="3">
    <source>
        <dbReference type="ARBA" id="ARBA00022603"/>
    </source>
</evidence>
<keyword evidence="3 7" id="KW-0489">Methyltransferase</keyword>
<dbReference type="PIRSF" id="PIRSF005917">
    <property type="entry name" value="MTase_YraL"/>
    <property type="match status" value="1"/>
</dbReference>
<sequence length="286" mass="31596">MTQDELGTLYLCATPIGNLKDMTERALETLREADVIAAEDTRHTRQLLTHFGIHGHLLSYHEHNKEKQGPVLIEKLLAGQQVALVSDAGFPGIADPGEHLAKLAIEAGIRVVPIPGANAALCALIASGLPSSPFFFGGFLPKSKKNRREQLKLWQKIPATIVLYEAPHRVKEVLEEILAAWGDRQMAAGRELTKLHEEFFRGSISESLAWLAQKPPRGEFSLVIAQAEEAITEDITEEVDPLLKVRTLIAGGMPKKEALQLVAKENKVPKRELYNRLILAEEGETE</sequence>
<dbReference type="InterPro" id="IPR014777">
    <property type="entry name" value="4pyrrole_Mease_sub1"/>
</dbReference>
<evidence type="ECO:0000256" key="5">
    <source>
        <dbReference type="ARBA" id="ARBA00022691"/>
    </source>
</evidence>
<dbReference type="AlphaFoldDB" id="A0A645ATN0"/>
<dbReference type="Gene3D" id="3.40.1010.10">
    <property type="entry name" value="Cobalt-precorrin-4 Transmethylase, Domain 1"/>
    <property type="match status" value="1"/>
</dbReference>
<evidence type="ECO:0000256" key="2">
    <source>
        <dbReference type="ARBA" id="ARBA00022552"/>
    </source>
</evidence>
<dbReference type="InterPro" id="IPR035996">
    <property type="entry name" value="4pyrrol_Methylase_sf"/>
</dbReference>
<keyword evidence="1" id="KW-0963">Cytoplasm</keyword>
<dbReference type="EC" id="2.1.1.198" evidence="7"/>
<dbReference type="GO" id="GO:0006364">
    <property type="term" value="P:rRNA processing"/>
    <property type="evidence" value="ECO:0007669"/>
    <property type="project" value="UniProtKB-KW"/>
</dbReference>
<dbReference type="InterPro" id="IPR008189">
    <property type="entry name" value="rRNA_ssu_MeTfrase_I"/>
</dbReference>
<dbReference type="FunFam" id="3.40.1010.10:FF:000002">
    <property type="entry name" value="Ribosomal RNA small subunit methyltransferase I"/>
    <property type="match status" value="1"/>
</dbReference>
<feature type="domain" description="Tetrapyrrole methylase" evidence="6">
    <location>
        <begin position="8"/>
        <end position="206"/>
    </location>
</feature>
<keyword evidence="5" id="KW-0949">S-adenosyl-L-methionine</keyword>
<comment type="caution">
    <text evidence="7">The sequence shown here is derived from an EMBL/GenBank/DDBJ whole genome shotgun (WGS) entry which is preliminary data.</text>
</comment>
<dbReference type="PANTHER" id="PTHR46111:SF1">
    <property type="entry name" value="RIBOSOMAL RNA SMALL SUBUNIT METHYLTRANSFERASE I"/>
    <property type="match status" value="1"/>
</dbReference>
<dbReference type="FunFam" id="3.30.950.10:FF:000002">
    <property type="entry name" value="Ribosomal RNA small subunit methyltransferase I"/>
    <property type="match status" value="1"/>
</dbReference>
<dbReference type="GO" id="GO:0008168">
    <property type="term" value="F:methyltransferase activity"/>
    <property type="evidence" value="ECO:0007669"/>
    <property type="project" value="UniProtKB-KW"/>
</dbReference>
<protein>
    <submittedName>
        <fullName evidence="7">Ribosomal RNA small subunit methyltransferase I</fullName>
        <ecNumber evidence="7">2.1.1.198</ecNumber>
    </submittedName>
</protein>